<evidence type="ECO:0000313" key="8">
    <source>
        <dbReference type="Proteomes" id="UP001355207"/>
    </source>
</evidence>
<evidence type="ECO:0000256" key="3">
    <source>
        <dbReference type="ARBA" id="ARBA00022989"/>
    </source>
</evidence>
<feature type="transmembrane region" description="Helical" evidence="5">
    <location>
        <begin position="7"/>
        <end position="28"/>
    </location>
</feature>
<dbReference type="AlphaFoldDB" id="A0AAX4JWH9"/>
<sequence>MPSPLNLNLISNGIVAICSIVVLGISAYVEHTTRKIGYHSATYSYDAFVGAFTLVALIVIIALRFGKPSLTTLINEVGLSFLLWILWLAAGISTTRYTSADRAICKHIDDLFDLPEFEQADPQAIAIAKKIFKSTCRDVKAQLAFVWIGFLVLTLTTVYLVSLAIKRGNSMWRSTLKTYDHDTHSHTDPFADPVGSHRGPVAGIVDEEAGVKP</sequence>
<evidence type="ECO:0000259" key="6">
    <source>
        <dbReference type="Pfam" id="PF01284"/>
    </source>
</evidence>
<keyword evidence="8" id="KW-1185">Reference proteome</keyword>
<dbReference type="GO" id="GO:0016020">
    <property type="term" value="C:membrane"/>
    <property type="evidence" value="ECO:0007669"/>
    <property type="project" value="UniProtKB-SubCell"/>
</dbReference>
<keyword evidence="4 5" id="KW-0472">Membrane</keyword>
<evidence type="ECO:0000256" key="1">
    <source>
        <dbReference type="ARBA" id="ARBA00004141"/>
    </source>
</evidence>
<feature type="transmembrane region" description="Helical" evidence="5">
    <location>
        <begin position="48"/>
        <end position="66"/>
    </location>
</feature>
<evidence type="ECO:0000256" key="2">
    <source>
        <dbReference type="ARBA" id="ARBA00022692"/>
    </source>
</evidence>
<dbReference type="Pfam" id="PF01284">
    <property type="entry name" value="MARVEL"/>
    <property type="match status" value="1"/>
</dbReference>
<dbReference type="RefSeq" id="XP_066075651.1">
    <property type="nucleotide sequence ID" value="XM_066219554.1"/>
</dbReference>
<evidence type="ECO:0000313" key="7">
    <source>
        <dbReference type="EMBL" id="WWC88888.1"/>
    </source>
</evidence>
<evidence type="ECO:0000256" key="5">
    <source>
        <dbReference type="SAM" id="Phobius"/>
    </source>
</evidence>
<keyword evidence="2 5" id="KW-0812">Transmembrane</keyword>
<comment type="subcellular location">
    <subcellularLocation>
        <location evidence="1">Membrane</location>
        <topology evidence="1">Multi-pass membrane protein</topology>
    </subcellularLocation>
</comment>
<organism evidence="7 8">
    <name type="scientific">Kwoniella dendrophila CBS 6074</name>
    <dbReference type="NCBI Taxonomy" id="1295534"/>
    <lineage>
        <taxon>Eukaryota</taxon>
        <taxon>Fungi</taxon>
        <taxon>Dikarya</taxon>
        <taxon>Basidiomycota</taxon>
        <taxon>Agaricomycotina</taxon>
        <taxon>Tremellomycetes</taxon>
        <taxon>Tremellales</taxon>
        <taxon>Cryptococcaceae</taxon>
        <taxon>Kwoniella</taxon>
    </lineage>
</organism>
<dbReference type="Proteomes" id="UP001355207">
    <property type="component" value="Chromosome 4"/>
</dbReference>
<protein>
    <recommendedName>
        <fullName evidence="6">MARVEL domain-containing protein</fullName>
    </recommendedName>
</protein>
<proteinExistence type="predicted"/>
<dbReference type="InterPro" id="IPR008253">
    <property type="entry name" value="Marvel"/>
</dbReference>
<feature type="transmembrane region" description="Helical" evidence="5">
    <location>
        <begin position="73"/>
        <end position="92"/>
    </location>
</feature>
<feature type="domain" description="MARVEL" evidence="6">
    <location>
        <begin position="13"/>
        <end position="158"/>
    </location>
</feature>
<dbReference type="EMBL" id="CP144101">
    <property type="protein sequence ID" value="WWC88888.1"/>
    <property type="molecule type" value="Genomic_DNA"/>
</dbReference>
<evidence type="ECO:0000256" key="4">
    <source>
        <dbReference type="ARBA" id="ARBA00023136"/>
    </source>
</evidence>
<reference evidence="7 8" key="1">
    <citation type="submission" date="2024-01" db="EMBL/GenBank/DDBJ databases">
        <title>Comparative genomics of Cryptococcus and Kwoniella reveals pathogenesis evolution and contrasting modes of karyotype evolution via chromosome fusion or intercentromeric recombination.</title>
        <authorList>
            <person name="Coelho M.A."/>
            <person name="David-Palma M."/>
            <person name="Shea T."/>
            <person name="Bowers K."/>
            <person name="McGinley-Smith S."/>
            <person name="Mohammad A.W."/>
            <person name="Gnirke A."/>
            <person name="Yurkov A.M."/>
            <person name="Nowrousian M."/>
            <person name="Sun S."/>
            <person name="Cuomo C.A."/>
            <person name="Heitman J."/>
        </authorList>
    </citation>
    <scope>NUCLEOTIDE SEQUENCE [LARGE SCALE GENOMIC DNA]</scope>
    <source>
        <strain evidence="7 8">CBS 6074</strain>
    </source>
</reference>
<dbReference type="GeneID" id="91094473"/>
<accession>A0AAX4JWH9</accession>
<keyword evidence="3 5" id="KW-1133">Transmembrane helix</keyword>
<name>A0AAX4JWH9_9TREE</name>
<feature type="transmembrane region" description="Helical" evidence="5">
    <location>
        <begin position="144"/>
        <end position="165"/>
    </location>
</feature>
<gene>
    <name evidence="7" type="ORF">L201_003803</name>
</gene>